<feature type="region of interest" description="Disordered" evidence="1">
    <location>
        <begin position="307"/>
        <end position="389"/>
    </location>
</feature>
<name>U6N1L9_9EIME</name>
<dbReference type="PANTHER" id="PTHR43941">
    <property type="entry name" value="STRUCTURAL MAINTENANCE OF CHROMOSOMES PROTEIN 2"/>
    <property type="match status" value="1"/>
</dbReference>
<reference evidence="2" key="2">
    <citation type="submission" date="2013-10" db="EMBL/GenBank/DDBJ databases">
        <authorList>
            <person name="Aslett M."/>
        </authorList>
    </citation>
    <scope>NUCLEOTIDE SEQUENCE [LARGE SCALE GENOMIC DNA]</scope>
    <source>
        <strain evidence="2">Houghton</strain>
    </source>
</reference>
<feature type="compositionally biased region" description="Basic and acidic residues" evidence="1">
    <location>
        <begin position="373"/>
        <end position="385"/>
    </location>
</feature>
<dbReference type="GO" id="GO:0007076">
    <property type="term" value="P:mitotic chromosome condensation"/>
    <property type="evidence" value="ECO:0007669"/>
    <property type="project" value="TreeGrafter"/>
</dbReference>
<evidence type="ECO:0000256" key="1">
    <source>
        <dbReference type="SAM" id="MobiDB-lite"/>
    </source>
</evidence>
<dbReference type="Proteomes" id="UP000030754">
    <property type="component" value="Unassembled WGS sequence"/>
</dbReference>
<proteinExistence type="predicted"/>
<feature type="compositionally biased region" description="Basic and acidic residues" evidence="1">
    <location>
        <begin position="980"/>
        <end position="994"/>
    </location>
</feature>
<feature type="compositionally biased region" description="Basic and acidic residues" evidence="1">
    <location>
        <begin position="686"/>
        <end position="708"/>
    </location>
</feature>
<dbReference type="AlphaFoldDB" id="U6N1L9"/>
<feature type="compositionally biased region" description="Low complexity" evidence="1">
    <location>
        <begin position="1019"/>
        <end position="1036"/>
    </location>
</feature>
<evidence type="ECO:0000313" key="3">
    <source>
        <dbReference type="Proteomes" id="UP000030754"/>
    </source>
</evidence>
<feature type="compositionally biased region" description="Basic and acidic residues" evidence="1">
    <location>
        <begin position="50"/>
        <end position="64"/>
    </location>
</feature>
<dbReference type="PANTHER" id="PTHR43941:SF1">
    <property type="entry name" value="STRUCTURAL MAINTENANCE OF CHROMOSOMES PROTEIN 2"/>
    <property type="match status" value="1"/>
</dbReference>
<feature type="compositionally biased region" description="Acidic residues" evidence="1">
    <location>
        <begin position="1101"/>
        <end position="1117"/>
    </location>
</feature>
<accession>U6N1L9</accession>
<dbReference type="OrthoDB" id="348030at2759"/>
<organism evidence="2 3">
    <name type="scientific">Eimeria necatrix</name>
    <dbReference type="NCBI Taxonomy" id="51315"/>
    <lineage>
        <taxon>Eukaryota</taxon>
        <taxon>Sar</taxon>
        <taxon>Alveolata</taxon>
        <taxon>Apicomplexa</taxon>
        <taxon>Conoidasida</taxon>
        <taxon>Coccidia</taxon>
        <taxon>Eucoccidiorida</taxon>
        <taxon>Eimeriorina</taxon>
        <taxon>Eimeriidae</taxon>
        <taxon>Eimeria</taxon>
    </lineage>
</organism>
<dbReference type="RefSeq" id="XP_013437670.1">
    <property type="nucleotide sequence ID" value="XM_013582216.1"/>
</dbReference>
<feature type="compositionally biased region" description="Basic and acidic residues" evidence="1">
    <location>
        <begin position="916"/>
        <end position="931"/>
    </location>
</feature>
<feature type="region of interest" description="Disordered" evidence="1">
    <location>
        <begin position="851"/>
        <end position="1120"/>
    </location>
</feature>
<feature type="compositionally biased region" description="Basic and acidic residues" evidence="1">
    <location>
        <begin position="71"/>
        <end position="112"/>
    </location>
</feature>
<sequence>MVRAAEESAAVDGKAPKRTMSLTKRKPGLPPPAPTADRPDPPAAAASETSEEKKEVPNRERKDTEEGDSATSHKEEPGKRPRDKVAAGQKGDHTPEKMNGREALSLRHRDPDAVEGEDKETYAAEKASPPKRIRSCAGKEATVEDGKPEMTGPSSQSQIDYSARNITSPKKGALSMFKSTEETKVPSTRAYPMIEHEGSGAELTTELKEKLEKEIASLREQLAAADELKNLQNALQKEVETLRGQLRALRAQEKATGTEQEADTQIMKGDSGKEGGLDVEEAETLRRERNALKERIAALEAELRTLRSSAAKGVPSTKPKGTPPLKSKPAEFAMPTKAHTSSNTEANGGHEGSEALKGGGEARPPTSLVDTEAANKRPEDTKQHDSGALGAMHLEDIPDKANLLTEEVLSKSDAETEDGDSGAELSSAEELVADLTERLHKAKRRIRNLVIKCNALVEMEREQHSLRRRLESFQAKHETRNMDPSEVGKDNGGMPVAKAMEGKSIVLKSASAAALPASGVAPEETDDIDHGSTVETGLTTQSTSALLDAHPQSDWAKKYEGLKTQRDKLYKAYKAQKVRIANLEEEEEATKERLEKLEQLYQETKEELEIATRPPTQHSEAEPAGLLSWFGGGGQDSKSPGEQKLQARLDLLHRRLQKATAENEALRSELSELRAPSTESPRGGKRREGEVEVDRPQESAFQRPDHDAAGGGTSNRHLDEEGPAAGSSGLSVDSEEAKMRLAEFQRQIEQKCLLIEEQKAEIAKLKAGGPVSADIAAELRKREEDLKAKTAQLEEVRKESLEKDKIIKEKTQEVEALRAKLETLQKEKMDAIKDSVGLKKELEKLQRELEALKKGSSASQASPRQKMVRAAEESAAVAGKVPKRTMSLTKRKPGLPPPAPKADRPDPPAAAASETSEEKKEVPNRERKDTEEGNFATSRKEEPGKRPEGELDKLSETPVGDKRQKEKKSKISGAAADSQSESKREKSPREETKSTKKKKKTRKKDASSDERSIPHSEAESAANEADANETTAAPTTSGGWGFSLFGNSERTSPDASKDTSQPTTSSAPRPSLLELIVGTESPVEASKDSDVPPLKLSTVDGADDQSNDSSSDDEETDGGIASTVAGFFWGF</sequence>
<dbReference type="GO" id="GO:0003682">
    <property type="term" value="F:chromatin binding"/>
    <property type="evidence" value="ECO:0007669"/>
    <property type="project" value="TreeGrafter"/>
</dbReference>
<dbReference type="VEuPathDB" id="ToxoDB:ENH_00064880"/>
<feature type="region of interest" description="Disordered" evidence="1">
    <location>
        <begin position="660"/>
        <end position="733"/>
    </location>
</feature>
<keyword evidence="3" id="KW-1185">Reference proteome</keyword>
<feature type="region of interest" description="Disordered" evidence="1">
    <location>
        <begin position="403"/>
        <end position="427"/>
    </location>
</feature>
<dbReference type="GO" id="GO:0000785">
    <property type="term" value="C:chromatin"/>
    <property type="evidence" value="ECO:0007669"/>
    <property type="project" value="TreeGrafter"/>
</dbReference>
<feature type="region of interest" description="Disordered" evidence="1">
    <location>
        <begin position="251"/>
        <end position="281"/>
    </location>
</feature>
<gene>
    <name evidence="2" type="ORF">ENH_00064880</name>
</gene>
<dbReference type="GO" id="GO:0000796">
    <property type="term" value="C:condensin complex"/>
    <property type="evidence" value="ECO:0007669"/>
    <property type="project" value="TreeGrafter"/>
</dbReference>
<reference evidence="2" key="1">
    <citation type="submission" date="2013-10" db="EMBL/GenBank/DDBJ databases">
        <title>Genomic analysis of the causative agents of coccidiosis in chickens.</title>
        <authorList>
            <person name="Reid A.J."/>
            <person name="Blake D."/>
            <person name="Billington K."/>
            <person name="Browne H."/>
            <person name="Dunn M."/>
            <person name="Hung S."/>
            <person name="Kawahara F."/>
            <person name="Miranda-Saavedra D."/>
            <person name="Mourier T."/>
            <person name="Nagra H."/>
            <person name="Otto T.D."/>
            <person name="Rawlings N."/>
            <person name="Sanchez A."/>
            <person name="Sanders M."/>
            <person name="Subramaniam C."/>
            <person name="Tay Y."/>
            <person name="Dear P."/>
            <person name="Doerig C."/>
            <person name="Gruber A."/>
            <person name="Parkinson J."/>
            <person name="Shirley M."/>
            <person name="Wan K.L."/>
            <person name="Berriman M."/>
            <person name="Tomley F."/>
            <person name="Pain A."/>
        </authorList>
    </citation>
    <scope>NUCLEOTIDE SEQUENCE [LARGE SCALE GENOMIC DNA]</scope>
    <source>
        <strain evidence="2">Houghton</strain>
    </source>
</reference>
<protein>
    <submittedName>
        <fullName evidence="2">Uncharacterized protein</fullName>
    </submittedName>
</protein>
<feature type="compositionally biased region" description="Basic and acidic residues" evidence="1">
    <location>
        <begin position="1004"/>
        <end position="1018"/>
    </location>
</feature>
<feature type="region of interest" description="Disordered" evidence="1">
    <location>
        <begin position="611"/>
        <end position="644"/>
    </location>
</feature>
<feature type="region of interest" description="Disordered" evidence="1">
    <location>
        <begin position="1"/>
        <end position="201"/>
    </location>
</feature>
<dbReference type="EMBL" id="HG725681">
    <property type="protein sequence ID" value="CDJ69203.1"/>
    <property type="molecule type" value="Genomic_DNA"/>
</dbReference>
<feature type="compositionally biased region" description="Basic and acidic residues" evidence="1">
    <location>
        <begin position="938"/>
        <end position="964"/>
    </location>
</feature>
<feature type="compositionally biased region" description="Polar residues" evidence="1">
    <location>
        <begin position="1058"/>
        <end position="1068"/>
    </location>
</feature>
<dbReference type="GeneID" id="25476625"/>
<feature type="compositionally biased region" description="Polar residues" evidence="1">
    <location>
        <begin position="152"/>
        <end position="168"/>
    </location>
</feature>
<dbReference type="GO" id="GO:0000793">
    <property type="term" value="C:condensed chromosome"/>
    <property type="evidence" value="ECO:0007669"/>
    <property type="project" value="TreeGrafter"/>
</dbReference>
<evidence type="ECO:0000313" key="2">
    <source>
        <dbReference type="EMBL" id="CDJ69203.1"/>
    </source>
</evidence>